<evidence type="ECO:0000313" key="2">
    <source>
        <dbReference type="EMBL" id="EFM26109.1"/>
    </source>
</evidence>
<dbReference type="RefSeq" id="WP_008901101.1">
    <property type="nucleotide sequence ID" value="NZ_GL397071.1"/>
</dbReference>
<reference evidence="2 3" key="1">
    <citation type="submission" date="2010-07" db="EMBL/GenBank/DDBJ databases">
        <authorList>
            <person name="Muzny D."/>
            <person name="Qin X."/>
            <person name="Deng J."/>
            <person name="Jiang H."/>
            <person name="Liu Y."/>
            <person name="Qu J."/>
            <person name="Song X.-Z."/>
            <person name="Zhang L."/>
            <person name="Thornton R."/>
            <person name="Coyle M."/>
            <person name="Francisco L."/>
            <person name="Jackson L."/>
            <person name="Javaid M."/>
            <person name="Korchina V."/>
            <person name="Kovar C."/>
            <person name="Mata R."/>
            <person name="Mathew T."/>
            <person name="Ngo R."/>
            <person name="Nguyen L."/>
            <person name="Nguyen N."/>
            <person name="Okwuonu G."/>
            <person name="Ongeri F."/>
            <person name="Pham C."/>
            <person name="Simmons D."/>
            <person name="Wilczek-Boney K."/>
            <person name="Hale W."/>
            <person name="Jakkamsetti A."/>
            <person name="Pham P."/>
            <person name="Ruth R."/>
            <person name="San Lucas F."/>
            <person name="Warren J."/>
            <person name="Zhang J."/>
            <person name="Zhao Z."/>
            <person name="Zhou C."/>
            <person name="Zhu D."/>
            <person name="Lee S."/>
            <person name="Bess C."/>
            <person name="Blankenburg K."/>
            <person name="Forbes L."/>
            <person name="Fu Q."/>
            <person name="Gubbala S."/>
            <person name="Hirani K."/>
            <person name="Jayaseelan J.C."/>
            <person name="Lara F."/>
            <person name="Munidasa M."/>
            <person name="Palculict T."/>
            <person name="Patil S."/>
            <person name="Pu L.-L."/>
            <person name="Saada N."/>
            <person name="Tang L."/>
            <person name="Weissenberger G."/>
            <person name="Zhu Y."/>
            <person name="Hemphill L."/>
            <person name="Shang Y."/>
            <person name="Youmans B."/>
            <person name="Ayvaz T."/>
            <person name="Ross M."/>
            <person name="Santibanez J."/>
            <person name="Aqrawi P."/>
            <person name="Gross S."/>
            <person name="Joshi V."/>
            <person name="Fowler G."/>
            <person name="Nazareth L."/>
            <person name="Reid J."/>
            <person name="Worley K."/>
            <person name="Petrosino J."/>
            <person name="Highlander S."/>
            <person name="Gibbs R."/>
        </authorList>
    </citation>
    <scope>NUCLEOTIDE SEQUENCE [LARGE SCALE GENOMIC DNA]</scope>
    <source>
        <strain evidence="2 3">ATCC BAA-1640</strain>
    </source>
</reference>
<dbReference type="STRING" id="862517.HMPREF9225_0265"/>
<protein>
    <recommendedName>
        <fullName evidence="1">Putative Se/S carrier protein-like domain-containing protein</fullName>
    </recommendedName>
</protein>
<dbReference type="Proteomes" id="UP000003280">
    <property type="component" value="Unassembled WGS sequence"/>
</dbReference>
<evidence type="ECO:0000259" key="1">
    <source>
        <dbReference type="Pfam" id="PF11823"/>
    </source>
</evidence>
<keyword evidence="3" id="KW-1185">Reference proteome</keyword>
<dbReference type="InterPro" id="IPR021778">
    <property type="entry name" value="Se/S_carrier-like"/>
</dbReference>
<dbReference type="EMBL" id="AEEH01000016">
    <property type="protein sequence ID" value="EFM26109.1"/>
    <property type="molecule type" value="Genomic_DNA"/>
</dbReference>
<sequence>MEFVLYTFESTSFAEACKIEVQSHDVDARLVPVFGAIKAGCGLMLKSPFENLEKINEIIEKNDLKIDGIYKATYSIDKGCAFKPPTIEVIK</sequence>
<feature type="domain" description="Putative Se/S carrier protein-like" evidence="1">
    <location>
        <begin position="6"/>
        <end position="71"/>
    </location>
</feature>
<dbReference type="OrthoDB" id="3192849at2"/>
<dbReference type="Pfam" id="PF11823">
    <property type="entry name" value="Se_S_carrier"/>
    <property type="match status" value="1"/>
</dbReference>
<gene>
    <name evidence="2" type="ORF">HMPREF9225_0265</name>
</gene>
<comment type="caution">
    <text evidence="2">The sequence shown here is derived from an EMBL/GenBank/DDBJ whole genome shotgun (WGS) entry which is preliminary data.</text>
</comment>
<proteinExistence type="predicted"/>
<evidence type="ECO:0000313" key="3">
    <source>
        <dbReference type="Proteomes" id="UP000003280"/>
    </source>
</evidence>
<dbReference type="eggNOG" id="ENOG502ZU2K">
    <property type="taxonomic scope" value="Bacteria"/>
</dbReference>
<accession>E0NJC6</accession>
<organism evidence="2 3">
    <name type="scientific">Peptoniphilus duerdenii ATCC BAA-1640</name>
    <dbReference type="NCBI Taxonomy" id="862517"/>
    <lineage>
        <taxon>Bacteria</taxon>
        <taxon>Bacillati</taxon>
        <taxon>Bacillota</taxon>
        <taxon>Tissierellia</taxon>
        <taxon>Tissierellales</taxon>
        <taxon>Peptoniphilaceae</taxon>
        <taxon>Peptoniphilus</taxon>
    </lineage>
</organism>
<name>E0NJC6_9FIRM</name>
<dbReference type="HOGENOM" id="CLU_167443_2_1_9"/>
<dbReference type="AlphaFoldDB" id="E0NJC6"/>